<dbReference type="AlphaFoldDB" id="A0A0V8EFL3"/>
<name>A0A0V8EFL3_LACLL</name>
<dbReference type="EMBL" id="LKLW01000151">
    <property type="protein sequence ID" value="KSU24589.1"/>
    <property type="molecule type" value="Genomic_DNA"/>
</dbReference>
<protein>
    <submittedName>
        <fullName evidence="1">Uncharacterized protein</fullName>
    </submittedName>
</protein>
<comment type="caution">
    <text evidence="1">The sequence shown here is derived from an EMBL/GenBank/DDBJ whole genome shotgun (WGS) entry which is preliminary data.</text>
</comment>
<accession>A0A0V8EFL3</accession>
<evidence type="ECO:0000313" key="1">
    <source>
        <dbReference type="EMBL" id="KSU24589.1"/>
    </source>
</evidence>
<organism evidence="1 2">
    <name type="scientific">Lactococcus lactis subsp. lactis</name>
    <name type="common">Streptococcus lactis</name>
    <dbReference type="NCBI Taxonomy" id="1360"/>
    <lineage>
        <taxon>Bacteria</taxon>
        <taxon>Bacillati</taxon>
        <taxon>Bacillota</taxon>
        <taxon>Bacilli</taxon>
        <taxon>Lactobacillales</taxon>
        <taxon>Streptococcaceae</taxon>
        <taxon>Lactococcus</taxon>
    </lineage>
</organism>
<evidence type="ECO:0000313" key="2">
    <source>
        <dbReference type="Proteomes" id="UP000052991"/>
    </source>
</evidence>
<dbReference type="PATRIC" id="fig|1360.101.peg.1633"/>
<sequence length="53" mass="6079">MQSKKSLPLFTNIQILKVLFVLRILIVPSKATKIAFLIFCSQLFYEKLTSSCD</sequence>
<dbReference type="Proteomes" id="UP000052991">
    <property type="component" value="Unassembled WGS sequence"/>
</dbReference>
<proteinExistence type="predicted"/>
<reference evidence="2" key="1">
    <citation type="submission" date="2015-10" db="EMBL/GenBank/DDBJ databases">
        <title>Draft Genome Sequences of 11 Lactococcus lactis subspecies cremoris strains.</title>
        <authorList>
            <person name="Wels M."/>
            <person name="Backus L."/>
            <person name="Boekhorst J."/>
            <person name="Dijkstra A."/>
            <person name="Beerthuizen M."/>
            <person name="Kelly W."/>
            <person name="Siezen R."/>
            <person name="Bachmann H."/>
            <person name="Van Hijum S."/>
        </authorList>
    </citation>
    <scope>NUCLEOTIDE SEQUENCE [LARGE SCALE GENOMIC DNA]</scope>
    <source>
        <strain evidence="2">N42</strain>
    </source>
</reference>
<gene>
    <name evidence="1" type="ORF">N42_2410</name>
</gene>